<gene>
    <name evidence="1" type="ORF">NDR89_19745</name>
</gene>
<protein>
    <recommendedName>
        <fullName evidence="3">AbrB/MazE/SpoVT family DNA-binding domain-containing protein</fullName>
    </recommendedName>
</protein>
<reference evidence="1" key="1">
    <citation type="submission" date="2022-06" db="EMBL/GenBank/DDBJ databases">
        <title>Complete genome sequence and characterization of Cupriavidus gilardii QJ1 isolated from contaminating cells.</title>
        <authorList>
            <person name="Qi J."/>
        </authorList>
    </citation>
    <scope>NUCLEOTIDE SEQUENCE</scope>
    <source>
        <strain evidence="1">QJ1</strain>
    </source>
</reference>
<sequence length="51" mass="5863">MTEARFMVSPDRGEGAWVHPLEVPTRAADWIDCTDMDDDEFVSFMRGETLQ</sequence>
<proteinExistence type="predicted"/>
<evidence type="ECO:0008006" key="3">
    <source>
        <dbReference type="Google" id="ProtNLM"/>
    </source>
</evidence>
<evidence type="ECO:0000313" key="1">
    <source>
        <dbReference type="EMBL" id="USE78872.1"/>
    </source>
</evidence>
<dbReference type="Proteomes" id="UP001056648">
    <property type="component" value="Chromosome 2"/>
</dbReference>
<dbReference type="RefSeq" id="WP_252252614.1">
    <property type="nucleotide sequence ID" value="NZ_CP098736.1"/>
</dbReference>
<name>A0ABY4VNQ0_9BURK</name>
<dbReference type="EMBL" id="CP098736">
    <property type="protein sequence ID" value="USE78872.1"/>
    <property type="molecule type" value="Genomic_DNA"/>
</dbReference>
<organism evidence="1 2">
    <name type="scientific">Cupriavidus gilardii</name>
    <dbReference type="NCBI Taxonomy" id="82541"/>
    <lineage>
        <taxon>Bacteria</taxon>
        <taxon>Pseudomonadati</taxon>
        <taxon>Pseudomonadota</taxon>
        <taxon>Betaproteobacteria</taxon>
        <taxon>Burkholderiales</taxon>
        <taxon>Burkholderiaceae</taxon>
        <taxon>Cupriavidus</taxon>
    </lineage>
</organism>
<evidence type="ECO:0000313" key="2">
    <source>
        <dbReference type="Proteomes" id="UP001056648"/>
    </source>
</evidence>
<accession>A0ABY4VNQ0</accession>
<keyword evidence="2" id="KW-1185">Reference proteome</keyword>